<evidence type="ECO:0008006" key="4">
    <source>
        <dbReference type="Google" id="ProtNLM"/>
    </source>
</evidence>
<feature type="transmembrane region" description="Helical" evidence="1">
    <location>
        <begin position="24"/>
        <end position="44"/>
    </location>
</feature>
<keyword evidence="1" id="KW-1133">Transmembrane helix</keyword>
<accession>A0ABS0VXP5</accession>
<evidence type="ECO:0000256" key="1">
    <source>
        <dbReference type="SAM" id="Phobius"/>
    </source>
</evidence>
<reference evidence="2 3" key="1">
    <citation type="submission" date="2020-12" db="EMBL/GenBank/DDBJ databases">
        <title>Genome public.</title>
        <authorList>
            <person name="Sun Q."/>
        </authorList>
    </citation>
    <scope>NUCLEOTIDE SEQUENCE [LARGE SCALE GENOMIC DNA]</scope>
    <source>
        <strain evidence="2 3">CCM 8864</strain>
    </source>
</reference>
<protein>
    <recommendedName>
        <fullName evidence="4">MFS transporter</fullName>
    </recommendedName>
</protein>
<comment type="caution">
    <text evidence="2">The sequence shown here is derived from an EMBL/GenBank/DDBJ whole genome shotgun (WGS) entry which is preliminary data.</text>
</comment>
<keyword evidence="1" id="KW-0812">Transmembrane</keyword>
<sequence length="57" mass="5949">MGQALATGSGSVIDAARGAFDHSFGLIMVVVAVLSGTVGMVRIFSERTADQVKETRH</sequence>
<dbReference type="EMBL" id="JAEIOT010000008">
    <property type="protein sequence ID" value="MBI9001084.1"/>
    <property type="molecule type" value="Genomic_DNA"/>
</dbReference>
<keyword evidence="1" id="KW-0472">Membrane</keyword>
<dbReference type="RefSeq" id="WP_198736548.1">
    <property type="nucleotide sequence ID" value="NZ_JAEIOT010000008.1"/>
</dbReference>
<organism evidence="2 3">
    <name type="scientific">Corynebacterium marambiense</name>
    <dbReference type="NCBI Taxonomy" id="2765364"/>
    <lineage>
        <taxon>Bacteria</taxon>
        <taxon>Bacillati</taxon>
        <taxon>Actinomycetota</taxon>
        <taxon>Actinomycetes</taxon>
        <taxon>Mycobacteriales</taxon>
        <taxon>Corynebacteriaceae</taxon>
        <taxon>Corynebacterium</taxon>
    </lineage>
</organism>
<keyword evidence="3" id="KW-1185">Reference proteome</keyword>
<name>A0ABS0VXP5_9CORY</name>
<gene>
    <name evidence="2" type="ORF">JDV76_08905</name>
</gene>
<evidence type="ECO:0000313" key="2">
    <source>
        <dbReference type="EMBL" id="MBI9001084.1"/>
    </source>
</evidence>
<evidence type="ECO:0000313" key="3">
    <source>
        <dbReference type="Proteomes" id="UP000625574"/>
    </source>
</evidence>
<proteinExistence type="predicted"/>
<dbReference type="Proteomes" id="UP000625574">
    <property type="component" value="Unassembled WGS sequence"/>
</dbReference>